<dbReference type="Gene3D" id="1.10.10.790">
    <property type="entry name" value="Surp module"/>
    <property type="match status" value="1"/>
</dbReference>
<evidence type="ECO:0000256" key="4">
    <source>
        <dbReference type="SAM" id="MobiDB-lite"/>
    </source>
</evidence>
<dbReference type="InterPro" id="IPR000504">
    <property type="entry name" value="RRM_dom"/>
</dbReference>
<feature type="compositionally biased region" description="Basic and acidic residues" evidence="4">
    <location>
        <begin position="116"/>
        <end position="148"/>
    </location>
</feature>
<dbReference type="SMART" id="SM00648">
    <property type="entry name" value="SWAP"/>
    <property type="match status" value="1"/>
</dbReference>
<evidence type="ECO:0000259" key="7">
    <source>
        <dbReference type="PROSITE" id="PS51391"/>
    </source>
</evidence>
<dbReference type="Pfam" id="PF04818">
    <property type="entry name" value="CID"/>
    <property type="match status" value="1"/>
</dbReference>
<dbReference type="InterPro" id="IPR035967">
    <property type="entry name" value="SWAP/Surp_sf"/>
</dbReference>
<feature type="region of interest" description="Disordered" evidence="4">
    <location>
        <begin position="77"/>
        <end position="148"/>
    </location>
</feature>
<dbReference type="Gene3D" id="1.25.40.90">
    <property type="match status" value="1"/>
</dbReference>
<dbReference type="InterPro" id="IPR035979">
    <property type="entry name" value="RBD_domain_sf"/>
</dbReference>
<proteinExistence type="predicted"/>
<keyword evidence="3" id="KW-0175">Coiled coil</keyword>
<gene>
    <name evidence="9" type="primary">LOC110983578</name>
</gene>
<feature type="compositionally biased region" description="Basic and acidic residues" evidence="4">
    <location>
        <begin position="88"/>
        <end position="98"/>
    </location>
</feature>
<feature type="region of interest" description="Disordered" evidence="4">
    <location>
        <begin position="318"/>
        <end position="347"/>
    </location>
</feature>
<dbReference type="OrthoDB" id="377209at2759"/>
<dbReference type="InterPro" id="IPR035009">
    <property type="entry name" value="SR140_RRM"/>
</dbReference>
<dbReference type="InterPro" id="IPR000061">
    <property type="entry name" value="Surp"/>
</dbReference>
<evidence type="ECO:0000256" key="2">
    <source>
        <dbReference type="PROSITE-ProRule" id="PRU00176"/>
    </source>
</evidence>
<feature type="region of interest" description="Disordered" evidence="4">
    <location>
        <begin position="859"/>
        <end position="1032"/>
    </location>
</feature>
<feature type="compositionally biased region" description="Basic and acidic residues" evidence="4">
    <location>
        <begin position="767"/>
        <end position="779"/>
    </location>
</feature>
<feature type="domain" description="CID" evidence="7">
    <location>
        <begin position="473"/>
        <end position="618"/>
    </location>
</feature>
<feature type="region of interest" description="Disordered" evidence="4">
    <location>
        <begin position="650"/>
        <end position="738"/>
    </location>
</feature>
<dbReference type="PANTHER" id="PTHR23140:SF0">
    <property type="entry name" value="U2 SNRNP-ASSOCIATED SURP MOTIF-CONTAINING PROTEIN"/>
    <property type="match status" value="1"/>
</dbReference>
<dbReference type="PANTHER" id="PTHR23140">
    <property type="entry name" value="RNA PROCESSING PROTEIN LD23810P"/>
    <property type="match status" value="1"/>
</dbReference>
<dbReference type="SUPFAM" id="SSF54928">
    <property type="entry name" value="RNA-binding domain, RBD"/>
    <property type="match status" value="1"/>
</dbReference>
<organism evidence="8 9">
    <name type="scientific">Acanthaster planci</name>
    <name type="common">Crown-of-thorns starfish</name>
    <dbReference type="NCBI Taxonomy" id="133434"/>
    <lineage>
        <taxon>Eukaryota</taxon>
        <taxon>Metazoa</taxon>
        <taxon>Echinodermata</taxon>
        <taxon>Eleutherozoa</taxon>
        <taxon>Asterozoa</taxon>
        <taxon>Asteroidea</taxon>
        <taxon>Valvatacea</taxon>
        <taxon>Valvatida</taxon>
        <taxon>Acanthasteridae</taxon>
        <taxon>Acanthaster</taxon>
    </lineage>
</organism>
<dbReference type="Gene3D" id="3.30.70.330">
    <property type="match status" value="1"/>
</dbReference>
<evidence type="ECO:0000256" key="1">
    <source>
        <dbReference type="ARBA" id="ARBA00022884"/>
    </source>
</evidence>
<dbReference type="PROSITE" id="PS50128">
    <property type="entry name" value="SURP"/>
    <property type="match status" value="1"/>
</dbReference>
<feature type="compositionally biased region" description="Basic residues" evidence="4">
    <location>
        <begin position="975"/>
        <end position="1003"/>
    </location>
</feature>
<evidence type="ECO:0000259" key="6">
    <source>
        <dbReference type="PROSITE" id="PS50128"/>
    </source>
</evidence>
<feature type="compositionally biased region" description="Basic and acidic residues" evidence="4">
    <location>
        <begin position="176"/>
        <end position="187"/>
    </location>
</feature>
<dbReference type="RefSeq" id="XP_022098625.1">
    <property type="nucleotide sequence ID" value="XM_022242933.1"/>
</dbReference>
<feature type="compositionally biased region" description="Basic residues" evidence="4">
    <location>
        <begin position="916"/>
        <end position="933"/>
    </location>
</feature>
<dbReference type="SMART" id="SM01115">
    <property type="entry name" value="cwf21"/>
    <property type="match status" value="1"/>
</dbReference>
<feature type="compositionally biased region" description="Acidic residues" evidence="4">
    <location>
        <begin position="688"/>
        <end position="704"/>
    </location>
</feature>
<dbReference type="GO" id="GO:0005634">
    <property type="term" value="C:nucleus"/>
    <property type="evidence" value="ECO:0007669"/>
    <property type="project" value="TreeGrafter"/>
</dbReference>
<keyword evidence="1 2" id="KW-0694">RNA-binding</keyword>
<dbReference type="InterPro" id="IPR008942">
    <property type="entry name" value="ENTH_VHS"/>
</dbReference>
<evidence type="ECO:0000259" key="5">
    <source>
        <dbReference type="PROSITE" id="PS50102"/>
    </source>
</evidence>
<feature type="coiled-coil region" evidence="3">
    <location>
        <begin position="37"/>
        <end position="64"/>
    </location>
</feature>
<dbReference type="Pfam" id="PF00076">
    <property type="entry name" value="RRM_1"/>
    <property type="match status" value="1"/>
</dbReference>
<feature type="compositionally biased region" description="Acidic residues" evidence="4">
    <location>
        <begin position="780"/>
        <end position="792"/>
    </location>
</feature>
<dbReference type="SUPFAM" id="SSF109905">
    <property type="entry name" value="Surp module (SWAP domain)"/>
    <property type="match status" value="1"/>
</dbReference>
<sequence length="1032" mass="119084">MAEKLPWGMRNEGIAPGSMKTISQNKLKAFSVGQMNLGKKLSKRAEEEQKKKAQEKEAAKVFEEFVASFEDTSNLGKTFVRGSTINPETKEERSDHQAGKLYKPSSKISESVLTRRQKEKEAAEARAEKERVEKTDFSKKKKEKEKSKSNLELFKEELKVLQQAREERHRMKREKGHHDIDSQRESSHSSSSDVRVPVGMEDYSYGSHDYGDPTTTNIFLGSINPKMDEEMLCDEFGKYGPLASVKIMWPRTDEERSRNRNCGFVAFMTRKDAERAIKALNGVEMMNYEMKLGWGKAVPIPPNPVYIPKAMLDLTMPPPPSGLPFNAQNKDKKTRVPQPSQLSTEEDPELLKTLKDAVVKVVIPTERPLLLAIHRMIEFVVREGPMFEAMIMNMEMENPLYRFLFENQSPSHIYYRWKLYSILQGDSIGKWRTDDFRMFKNGSIWRPPPINPYTQGMPEELAPKPEPAKKGTLTDSQRDRLEDMLRGLTLERSKIADAMVFCLDHAESAEEIVECISESLSILETPIHKKLGRLFLVSDILFNTNAKVANASYFRKYFEVKLPMISVNLREVHVKIQQRLKAEQFKQKVMACFRAWDDWTIYQNDLLVRLQNLFLGLMPLNKCDGEEEDLPQLGIAVDILPQETSELESADLDGAPLRFNENVDGEPLNESSSSRVPDLDGIPLKEDEGGDLDGMPLEEAEDYDGVPLKDDIDLDGTPIAEPPKEKKPSGGFKVAPSKWETVDASVLEAQAMTSSKWEWLEKEEEEQTGKEKAEDQERGQEEEEMEGDWQEESPDRDTSSQDIQLKTTEMTEERRAKLREIEVKVMKFQDDLEAGRRSRKHGLSIQEQVAKYRAKLLQKEQDKELEKQREREKERQREKKLERVREFERARERERERLSRVSDDSGDETPSSSSRRERKRRHSRSASPKRTRSPSRSPVSEGRRSSHMDRSPLSIIRDYSDSPTHKSRSGSPKRSSSRRRSRSPRRTHRSRSRSPRRSRRSRSKSGSPYRSRRSRSRSPSRHSSSSHKKRRR</sequence>
<evidence type="ECO:0000256" key="3">
    <source>
        <dbReference type="SAM" id="Coils"/>
    </source>
</evidence>
<feature type="compositionally biased region" description="Basic residues" evidence="4">
    <location>
        <begin position="1010"/>
        <end position="1032"/>
    </location>
</feature>
<feature type="region of interest" description="Disordered" evidence="4">
    <location>
        <begin position="164"/>
        <end position="196"/>
    </location>
</feature>
<accession>A0A8B7Z1H0</accession>
<feature type="compositionally biased region" description="Polar residues" evidence="4">
    <location>
        <begin position="77"/>
        <end position="87"/>
    </location>
</feature>
<dbReference type="CDD" id="cd21370">
    <property type="entry name" value="cwf21_SR140"/>
    <property type="match status" value="1"/>
</dbReference>
<reference evidence="9" key="1">
    <citation type="submission" date="2025-08" db="UniProtKB">
        <authorList>
            <consortium name="RefSeq"/>
        </authorList>
    </citation>
    <scope>IDENTIFICATION</scope>
</reference>
<dbReference type="OMA" id="FKSRVCN"/>
<dbReference type="CDD" id="cd12223">
    <property type="entry name" value="RRM_SR140"/>
    <property type="match status" value="1"/>
</dbReference>
<dbReference type="PROSITE" id="PS50102">
    <property type="entry name" value="RRM"/>
    <property type="match status" value="1"/>
</dbReference>
<dbReference type="PROSITE" id="PS51391">
    <property type="entry name" value="CID"/>
    <property type="match status" value="1"/>
</dbReference>
<dbReference type="SUPFAM" id="SSF48464">
    <property type="entry name" value="ENTH/VHS domain"/>
    <property type="match status" value="1"/>
</dbReference>
<dbReference type="GO" id="GO:0003723">
    <property type="term" value="F:RNA binding"/>
    <property type="evidence" value="ECO:0007669"/>
    <property type="project" value="UniProtKB-UniRule"/>
</dbReference>
<dbReference type="CTD" id="23350"/>
<feature type="compositionally biased region" description="Basic and acidic residues" evidence="4">
    <location>
        <begin position="809"/>
        <end position="836"/>
    </location>
</feature>
<dbReference type="InterPro" id="IPR012677">
    <property type="entry name" value="Nucleotide-bd_a/b_plait_sf"/>
</dbReference>
<evidence type="ECO:0000313" key="8">
    <source>
        <dbReference type="Proteomes" id="UP000694845"/>
    </source>
</evidence>
<dbReference type="Pfam" id="PF01805">
    <property type="entry name" value="Surp"/>
    <property type="match status" value="1"/>
</dbReference>
<dbReference type="InterPro" id="IPR047488">
    <property type="entry name" value="SR140_cwf21"/>
</dbReference>
<dbReference type="AlphaFoldDB" id="A0A8B7Z1H0"/>
<dbReference type="InterPro" id="IPR051485">
    <property type="entry name" value="SR-CTD_assoc_factor"/>
</dbReference>
<dbReference type="Gene3D" id="6.10.140.420">
    <property type="match status" value="1"/>
</dbReference>
<keyword evidence="8" id="KW-1185">Reference proteome</keyword>
<dbReference type="Proteomes" id="UP000694845">
    <property type="component" value="Unplaced"/>
</dbReference>
<dbReference type="KEGG" id="aplc:110983578"/>
<dbReference type="GeneID" id="110983578"/>
<feature type="domain" description="RRM" evidence="5">
    <location>
        <begin position="216"/>
        <end position="297"/>
    </location>
</feature>
<feature type="compositionally biased region" description="Basic and acidic residues" evidence="4">
    <location>
        <begin position="859"/>
        <end position="903"/>
    </location>
</feature>
<feature type="compositionally biased region" description="Basic and acidic residues" evidence="4">
    <location>
        <begin position="941"/>
        <end position="950"/>
    </location>
</feature>
<dbReference type="InterPro" id="IPR006569">
    <property type="entry name" value="CID_dom"/>
</dbReference>
<feature type="region of interest" description="Disordered" evidence="4">
    <location>
        <begin position="754"/>
        <end position="845"/>
    </location>
</feature>
<dbReference type="Pfam" id="PF08312">
    <property type="entry name" value="cwf21"/>
    <property type="match status" value="1"/>
</dbReference>
<evidence type="ECO:0000313" key="9">
    <source>
        <dbReference type="RefSeq" id="XP_022098625.1"/>
    </source>
</evidence>
<dbReference type="FunFam" id="3.30.70.330:FF:000177">
    <property type="entry name" value="U2 snRNP-associated SURP motif-containing protein-like isoform X2"/>
    <property type="match status" value="1"/>
</dbReference>
<protein>
    <submittedName>
        <fullName evidence="9">U2 snRNP-associated SURP motif-containing protein-like</fullName>
    </submittedName>
</protein>
<dbReference type="SMART" id="SM00360">
    <property type="entry name" value="RRM"/>
    <property type="match status" value="1"/>
</dbReference>
<dbReference type="SMART" id="SM00582">
    <property type="entry name" value="RPR"/>
    <property type="match status" value="1"/>
</dbReference>
<feature type="domain" description="SURP motif" evidence="6">
    <location>
        <begin position="372"/>
        <end position="415"/>
    </location>
</feature>
<dbReference type="GO" id="GO:0006396">
    <property type="term" value="P:RNA processing"/>
    <property type="evidence" value="ECO:0007669"/>
    <property type="project" value="InterPro"/>
</dbReference>
<dbReference type="InterPro" id="IPR013170">
    <property type="entry name" value="mRNA_splic_Cwf21_dom"/>
</dbReference>
<name>A0A8B7Z1H0_ACAPL</name>